<dbReference type="GO" id="GO:0061630">
    <property type="term" value="F:ubiquitin protein ligase activity"/>
    <property type="evidence" value="ECO:0007669"/>
    <property type="project" value="TreeGrafter"/>
</dbReference>
<dbReference type="InterPro" id="IPR013083">
    <property type="entry name" value="Znf_RING/FYVE/PHD"/>
</dbReference>
<feature type="domain" description="RING-type" evidence="8">
    <location>
        <begin position="44"/>
        <end position="83"/>
    </location>
</feature>
<evidence type="ECO:0000256" key="6">
    <source>
        <dbReference type="PROSITE-ProRule" id="PRU00175"/>
    </source>
</evidence>
<keyword evidence="2" id="KW-0479">Metal-binding</keyword>
<keyword evidence="3 6" id="KW-0863">Zinc-finger</keyword>
<evidence type="ECO:0000256" key="2">
    <source>
        <dbReference type="ARBA" id="ARBA00022723"/>
    </source>
</evidence>
<reference evidence="9" key="1">
    <citation type="submission" date="2018-02" db="EMBL/GenBank/DDBJ databases">
        <title>Rhizophora mucronata_Transcriptome.</title>
        <authorList>
            <person name="Meera S.P."/>
            <person name="Sreeshan A."/>
            <person name="Augustine A."/>
        </authorList>
    </citation>
    <scope>NUCLEOTIDE SEQUENCE</scope>
    <source>
        <tissue evidence="9">Leaf</tissue>
    </source>
</reference>
<keyword evidence="7" id="KW-0732">Signal</keyword>
<feature type="chain" id="PRO_5015163424" description="RING-type domain-containing protein" evidence="7">
    <location>
        <begin position="19"/>
        <end position="83"/>
    </location>
</feature>
<dbReference type="GO" id="GO:0007265">
    <property type="term" value="P:Ras protein signal transduction"/>
    <property type="evidence" value="ECO:0007669"/>
    <property type="project" value="TreeGrafter"/>
</dbReference>
<organism evidence="9">
    <name type="scientific">Rhizophora mucronata</name>
    <name type="common">Asiatic mangrove</name>
    <dbReference type="NCBI Taxonomy" id="61149"/>
    <lineage>
        <taxon>Eukaryota</taxon>
        <taxon>Viridiplantae</taxon>
        <taxon>Streptophyta</taxon>
        <taxon>Embryophyta</taxon>
        <taxon>Tracheophyta</taxon>
        <taxon>Spermatophyta</taxon>
        <taxon>Magnoliopsida</taxon>
        <taxon>eudicotyledons</taxon>
        <taxon>Gunneridae</taxon>
        <taxon>Pentapetalae</taxon>
        <taxon>rosids</taxon>
        <taxon>fabids</taxon>
        <taxon>Malpighiales</taxon>
        <taxon>Rhizophoraceae</taxon>
        <taxon>Rhizophora</taxon>
    </lineage>
</organism>
<dbReference type="PANTHER" id="PTHR24007">
    <property type="entry name" value="BRCA1-ASSOCIATED PROTEIN"/>
    <property type="match status" value="1"/>
</dbReference>
<dbReference type="AlphaFoldDB" id="A0A2P2LAF2"/>
<evidence type="ECO:0000256" key="7">
    <source>
        <dbReference type="SAM" id="SignalP"/>
    </source>
</evidence>
<proteinExistence type="predicted"/>
<feature type="signal peptide" evidence="7">
    <location>
        <begin position="1"/>
        <end position="18"/>
    </location>
</feature>
<dbReference type="EMBL" id="GGEC01034468">
    <property type="protein sequence ID" value="MBX14952.1"/>
    <property type="molecule type" value="Transcribed_RNA"/>
</dbReference>
<dbReference type="InterPro" id="IPR024766">
    <property type="entry name" value="Znf_RING_H2"/>
</dbReference>
<evidence type="ECO:0000256" key="3">
    <source>
        <dbReference type="ARBA" id="ARBA00022771"/>
    </source>
</evidence>
<accession>A0A2P2LAF2</accession>
<keyword evidence="4" id="KW-0833">Ubl conjugation pathway</keyword>
<dbReference type="GO" id="GO:0005737">
    <property type="term" value="C:cytoplasm"/>
    <property type="evidence" value="ECO:0007669"/>
    <property type="project" value="TreeGrafter"/>
</dbReference>
<keyword evidence="5" id="KW-0862">Zinc</keyword>
<dbReference type="Pfam" id="PF12678">
    <property type="entry name" value="zf-rbx1"/>
    <property type="match status" value="1"/>
</dbReference>
<protein>
    <recommendedName>
        <fullName evidence="8">RING-type domain-containing protein</fullName>
    </recommendedName>
</protein>
<dbReference type="GO" id="GO:0016567">
    <property type="term" value="P:protein ubiquitination"/>
    <property type="evidence" value="ECO:0007669"/>
    <property type="project" value="TreeGrafter"/>
</dbReference>
<dbReference type="GO" id="GO:0008270">
    <property type="term" value="F:zinc ion binding"/>
    <property type="evidence" value="ECO:0007669"/>
    <property type="project" value="UniProtKB-KW"/>
</dbReference>
<dbReference type="PANTHER" id="PTHR24007:SF7">
    <property type="entry name" value="BRCA1-ASSOCIATED PROTEIN"/>
    <property type="match status" value="1"/>
</dbReference>
<evidence type="ECO:0000256" key="1">
    <source>
        <dbReference type="ARBA" id="ARBA00004906"/>
    </source>
</evidence>
<evidence type="ECO:0000313" key="9">
    <source>
        <dbReference type="EMBL" id="MBX14952.1"/>
    </source>
</evidence>
<evidence type="ECO:0000256" key="5">
    <source>
        <dbReference type="ARBA" id="ARBA00022833"/>
    </source>
</evidence>
<dbReference type="SUPFAM" id="SSF57850">
    <property type="entry name" value="RING/U-box"/>
    <property type="match status" value="1"/>
</dbReference>
<name>A0A2P2LAF2_RHIMU</name>
<evidence type="ECO:0000256" key="4">
    <source>
        <dbReference type="ARBA" id="ARBA00022786"/>
    </source>
</evidence>
<dbReference type="InterPro" id="IPR001841">
    <property type="entry name" value="Znf_RING"/>
</dbReference>
<comment type="pathway">
    <text evidence="1">Protein modification; protein ubiquitination.</text>
</comment>
<dbReference type="PROSITE" id="PS50089">
    <property type="entry name" value="ZF_RING_2"/>
    <property type="match status" value="1"/>
</dbReference>
<sequence length="83" mass="9291">MILQQFLSLHCFRISCIGLEMCQCEIMLVGDGFQFISHSHGYSICTAERLDQDMGGILTTICNHSFHISCISKWTDSSCPVSN</sequence>
<dbReference type="Gene3D" id="3.30.40.10">
    <property type="entry name" value="Zinc/RING finger domain, C3HC4 (zinc finger)"/>
    <property type="match status" value="1"/>
</dbReference>
<evidence type="ECO:0000259" key="8">
    <source>
        <dbReference type="PROSITE" id="PS50089"/>
    </source>
</evidence>